<feature type="repeat" description="WD" evidence="13">
    <location>
        <begin position="333"/>
        <end position="366"/>
    </location>
</feature>
<dbReference type="Pfam" id="PF00400">
    <property type="entry name" value="WD40"/>
    <property type="match status" value="6"/>
</dbReference>
<dbReference type="InterPro" id="IPR001680">
    <property type="entry name" value="WD40_rpt"/>
</dbReference>
<evidence type="ECO:0000256" key="8">
    <source>
        <dbReference type="ARBA" id="ARBA00023054"/>
    </source>
</evidence>
<dbReference type="FunCoup" id="A0A6P7XPV2">
    <property type="interactions" value="1049"/>
</dbReference>
<dbReference type="PANTHER" id="PTHR19878:SF7">
    <property type="entry name" value="PROTEIN ATG16L2"/>
    <property type="match status" value="1"/>
</dbReference>
<evidence type="ECO:0000256" key="4">
    <source>
        <dbReference type="ARBA" id="ARBA00022490"/>
    </source>
</evidence>
<dbReference type="CTD" id="89849"/>
<evidence type="ECO:0000256" key="15">
    <source>
        <dbReference type="SAM" id="MobiDB-lite"/>
    </source>
</evidence>
<sequence length="622" mass="69165">MAGVPGAAEGLSRGGGAGAARSGWKRHIIRALKQRDRRQKASFQDVIQAYNRVLENTSFLQHLTGKIQTELTDPQISHTSRSPRTSLLVPNSLESLHAMKEQYQEQVAVLQSTGGELAYKIIELNKSLVDKDGKLEEQEARVSELDQEVRHLEASRKCLQVLVDLQETDNAELKEGYDTMLKCKHQREEELRIAVHKGEEALQGIVKKKEQEAVHRNNKNEREKKIRISKVIKKATEKTVSIDMEREDVATLDLKTLSLDIPEPQDSGKTLNRAFRSASATMLRSSKFVETFKDLFDFRKRRVNSMCSQSENLYPRAPVCVAATIPSKAIFVLEAHDSEVNGVKFSPSSKLVATGGADRVIKLWNVIGGRLQRIQDLEGCNSSITSVEFSPSGSQILAASADKAAHLWKLDGSKSKDTLTGHNDKVTAAKFKSVVHQAVTGSMDRTVKEWDLHKGACLRSIKVPSFCTDVVCSDYYIISGHHDKKIRFWDSRVTRCTEEIPVQGKVTSLNINPEQTQLLSCSRDDTLKVIDLRMNNVRQVFRADGFKCGGDLTRAIFSPDGNYAIAGSADGALFIWNVTTGHLEKSLQGMHSASVNAVAWSLSGEYVVSVDRRKMAVLWSAF</sequence>
<dbReference type="GO" id="GO:0005829">
    <property type="term" value="C:cytosol"/>
    <property type="evidence" value="ECO:0007669"/>
    <property type="project" value="UniProtKB-SubCell"/>
</dbReference>
<feature type="coiled-coil region" evidence="14">
    <location>
        <begin position="93"/>
        <end position="155"/>
    </location>
</feature>
<feature type="repeat" description="WD" evidence="13">
    <location>
        <begin position="419"/>
        <end position="460"/>
    </location>
</feature>
<feature type="repeat" description="WD" evidence="13">
    <location>
        <begin position="557"/>
        <end position="586"/>
    </location>
</feature>
<evidence type="ECO:0000256" key="6">
    <source>
        <dbReference type="ARBA" id="ARBA00022737"/>
    </source>
</evidence>
<proteinExistence type="inferred from homology"/>
<dbReference type="PANTHER" id="PTHR19878">
    <property type="entry name" value="AUTOPHAGY PROTEIN 16-LIKE"/>
    <property type="match status" value="1"/>
</dbReference>
<evidence type="ECO:0000259" key="16">
    <source>
        <dbReference type="Pfam" id="PF08614"/>
    </source>
</evidence>
<reference evidence="18" key="1">
    <citation type="submission" date="2025-08" db="UniProtKB">
        <authorList>
            <consortium name="RefSeq"/>
        </authorList>
    </citation>
    <scope>IDENTIFICATION</scope>
</reference>
<dbReference type="InterPro" id="IPR020472">
    <property type="entry name" value="WD40_PAC1"/>
</dbReference>
<dbReference type="PROSITE" id="PS50294">
    <property type="entry name" value="WD_REPEATS_REGION"/>
    <property type="match status" value="3"/>
</dbReference>
<dbReference type="InParanoid" id="A0A6P7XPV2"/>
<dbReference type="CDD" id="cd00200">
    <property type="entry name" value="WD40"/>
    <property type="match status" value="1"/>
</dbReference>
<dbReference type="OrthoDB" id="6262491at2759"/>
<evidence type="ECO:0000256" key="12">
    <source>
        <dbReference type="ARBA" id="ARBA00082487"/>
    </source>
</evidence>
<evidence type="ECO:0000256" key="11">
    <source>
        <dbReference type="ARBA" id="ARBA00076331"/>
    </source>
</evidence>
<evidence type="ECO:0000256" key="1">
    <source>
        <dbReference type="ARBA" id="ARBA00004514"/>
    </source>
</evidence>
<evidence type="ECO:0000256" key="3">
    <source>
        <dbReference type="ARBA" id="ARBA00022448"/>
    </source>
</evidence>
<evidence type="ECO:0000256" key="14">
    <source>
        <dbReference type="SAM" id="Coils"/>
    </source>
</evidence>
<comment type="subcellular location">
    <subcellularLocation>
        <location evidence="1">Cytoplasm</location>
        <location evidence="1">Cytosol</location>
    </subcellularLocation>
</comment>
<dbReference type="InterPro" id="IPR015943">
    <property type="entry name" value="WD40/YVTN_repeat-like_dom_sf"/>
</dbReference>
<dbReference type="AlphaFoldDB" id="A0A6P7XPV2"/>
<feature type="compositionally biased region" description="Low complexity" evidence="15">
    <location>
        <begin position="1"/>
        <end position="11"/>
    </location>
</feature>
<evidence type="ECO:0000256" key="7">
    <source>
        <dbReference type="ARBA" id="ARBA00022927"/>
    </source>
</evidence>
<dbReference type="FunFam" id="2.130.10.10:FF:000199">
    <property type="entry name" value="autophagy-related protein 16-2 isoform X1"/>
    <property type="match status" value="1"/>
</dbReference>
<evidence type="ECO:0000256" key="9">
    <source>
        <dbReference type="ARBA" id="ARBA00053879"/>
    </source>
</evidence>
<dbReference type="KEGG" id="muo:115467827"/>
<evidence type="ECO:0000256" key="10">
    <source>
        <dbReference type="ARBA" id="ARBA00068248"/>
    </source>
</evidence>
<dbReference type="InterPro" id="IPR013923">
    <property type="entry name" value="Autophagy-rel_prot_16_dom"/>
</dbReference>
<dbReference type="SMART" id="SM00320">
    <property type="entry name" value="WD40"/>
    <property type="match status" value="7"/>
</dbReference>
<evidence type="ECO:0000256" key="5">
    <source>
        <dbReference type="ARBA" id="ARBA00022574"/>
    </source>
</evidence>
<accession>A0A6P7XPV2</accession>
<comment type="similarity">
    <text evidence="2">Belongs to the WD repeat ATG16 family.</text>
</comment>
<keyword evidence="8 14" id="KW-0175">Coiled coil</keyword>
<dbReference type="GO" id="GO:0034274">
    <property type="term" value="C:Atg12-Atg5-Atg16 complex"/>
    <property type="evidence" value="ECO:0007669"/>
    <property type="project" value="UniProtKB-ARBA"/>
</dbReference>
<dbReference type="SUPFAM" id="SSF50978">
    <property type="entry name" value="WD40 repeat-like"/>
    <property type="match status" value="1"/>
</dbReference>
<keyword evidence="7" id="KW-0653">Protein transport</keyword>
<feature type="domain" description="Autophagy-related protein 16" evidence="16">
    <location>
        <begin position="27"/>
        <end position="217"/>
    </location>
</feature>
<dbReference type="GO" id="GO:0015031">
    <property type="term" value="P:protein transport"/>
    <property type="evidence" value="ECO:0007669"/>
    <property type="project" value="UniProtKB-KW"/>
</dbReference>
<keyword evidence="5 13" id="KW-0853">WD repeat</keyword>
<dbReference type="GeneID" id="115467827"/>
<comment type="function">
    <text evidence="9">May play a role in regulating epithelial homeostasis in an ATG16L1-dependent manner.</text>
</comment>
<evidence type="ECO:0000313" key="17">
    <source>
        <dbReference type="Proteomes" id="UP000515156"/>
    </source>
</evidence>
<name>A0A6P7XPV2_9AMPH</name>
<keyword evidence="3" id="KW-0813">Transport</keyword>
<keyword evidence="17" id="KW-1185">Reference proteome</keyword>
<feature type="region of interest" description="Disordered" evidence="15">
    <location>
        <begin position="1"/>
        <end position="20"/>
    </location>
</feature>
<evidence type="ECO:0000256" key="2">
    <source>
        <dbReference type="ARBA" id="ARBA00009271"/>
    </source>
</evidence>
<dbReference type="InterPro" id="IPR036322">
    <property type="entry name" value="WD40_repeat_dom_sf"/>
</dbReference>
<dbReference type="RefSeq" id="XP_030055176.1">
    <property type="nucleotide sequence ID" value="XM_030199316.1"/>
</dbReference>
<dbReference type="PRINTS" id="PR00320">
    <property type="entry name" value="GPROTEINBRPT"/>
</dbReference>
<dbReference type="Proteomes" id="UP000515156">
    <property type="component" value="Chromosome 4"/>
</dbReference>
<dbReference type="PROSITE" id="PS50082">
    <property type="entry name" value="WD_REPEATS_2"/>
    <property type="match status" value="4"/>
</dbReference>
<dbReference type="Pfam" id="PF08614">
    <property type="entry name" value="ATG16"/>
    <property type="match status" value="1"/>
</dbReference>
<protein>
    <recommendedName>
        <fullName evidence="10">Protein Atg16l2</fullName>
    </recommendedName>
    <alternativeName>
        <fullName evidence="11">APG16-like 2</fullName>
    </alternativeName>
    <alternativeName>
        <fullName evidence="12">Autophagy-related protein 16-2</fullName>
    </alternativeName>
</protein>
<dbReference type="Gene3D" id="2.130.10.10">
    <property type="entry name" value="YVTN repeat-like/Quinoprotein amine dehydrogenase"/>
    <property type="match status" value="1"/>
</dbReference>
<feature type="repeat" description="WD" evidence="13">
    <location>
        <begin position="377"/>
        <end position="418"/>
    </location>
</feature>
<keyword evidence="4" id="KW-0963">Cytoplasm</keyword>
<evidence type="ECO:0000313" key="18">
    <source>
        <dbReference type="RefSeq" id="XP_030055176.1"/>
    </source>
</evidence>
<dbReference type="GO" id="GO:0000045">
    <property type="term" value="P:autophagosome assembly"/>
    <property type="evidence" value="ECO:0007669"/>
    <property type="project" value="InterPro"/>
</dbReference>
<organism evidence="17 18">
    <name type="scientific">Microcaecilia unicolor</name>
    <dbReference type="NCBI Taxonomy" id="1415580"/>
    <lineage>
        <taxon>Eukaryota</taxon>
        <taxon>Metazoa</taxon>
        <taxon>Chordata</taxon>
        <taxon>Craniata</taxon>
        <taxon>Vertebrata</taxon>
        <taxon>Euteleostomi</taxon>
        <taxon>Amphibia</taxon>
        <taxon>Gymnophiona</taxon>
        <taxon>Siphonopidae</taxon>
        <taxon>Microcaecilia</taxon>
    </lineage>
</organism>
<dbReference type="InterPro" id="IPR045160">
    <property type="entry name" value="ATG16"/>
</dbReference>
<dbReference type="PROSITE" id="PS00678">
    <property type="entry name" value="WD_REPEATS_1"/>
    <property type="match status" value="2"/>
</dbReference>
<dbReference type="InterPro" id="IPR019775">
    <property type="entry name" value="WD40_repeat_CS"/>
</dbReference>
<keyword evidence="6" id="KW-0677">Repeat</keyword>
<gene>
    <name evidence="18" type="primary">ATG16L2</name>
</gene>
<evidence type="ECO:0000256" key="13">
    <source>
        <dbReference type="PROSITE-ProRule" id="PRU00221"/>
    </source>
</evidence>